<dbReference type="SUPFAM" id="SSF56968">
    <property type="entry name" value="Lipovitellin-phosvitin complex, beta-sheet shell regions"/>
    <property type="match status" value="2"/>
</dbReference>
<sequence>MEKNPLKVTVEGDNDIKLFPEDDEPVNILNIKRGIVSGFAVPVLEEERNKRMPTIYGLCKTDYTVNAREDIATDVTLTRDLSRCDHFRPVSDYTSPLALITGMHYPLAQLIKSTQTCNYHFDNAQHHPTGGECIENHILVPFSHKGKFGVTNISKQKATLLAVTEYNDRVFNPNLENEQTLHPHASVQKSPIQDKDAALALLRELAGLSKTDNGHKRAHLAHKIVSMIRKMSAETLHAGVPEALEISPSLTYQALFQCGTPECSSAIMQILRTFDSSSMEIDATIYAMGLMPNPSRQLVSDMLEMAKFKQSKPIFYGASNAVKRLYQAEGKVTPEIEAVANFALEQIGDCTGDQEHIFMSLKVIGNMAAAMGAASPALKSAVIQCVNQPAATPEVQLAAIQAYRQTTLPEEGREVLMQVLLDGAAPLQKRVAAYLVLMKDPHPAELAQLAAALPVEENQQAKSFVISHVTNILSSTAPETQELRQKILDALQGNEVGTVMDPLKFSRNYKVGSLEGNMIFEDSSYLPKEVMLEMTLNAFGYDVDMFEIGLEGKGLEPTVEALFGANGFFPDTVMKTMYYAADRMPEEVRKVLRNMLPSLRNDRKKREASQSIIKELGRNVNKLLRDLKAQNAPEAMVYLRLLGMELGYLNTKDMEEMAYSAVMMVDNLLKMFPTDFIKGLLTSADNELFAHYIFMDNEFYLPTGPGVPLRVALSGTFTPGVKGGVHLAADMSEVAFMPSVGIEFVTEVGAHFPDFVQSGLEMHTNIYHESGLKAKVSVSHNNIKLTIPAPQSPTKLISLSNSLVSVNGAETRAIPAIGFPIDVTECTPVFAGMKYCTALQYSDALFVEESPYFPFTGDSKLAIELHPTGEVSEYIANLEHSYEDHTDTVTLTVKAEGTAASEATATVKFNRQKYTAEADLQIPDYDLEVGLRLGHVDPNTKGKATHSVRIDFIHNHIPVASVIALGKIKAMKDANLELEFVLPVANFKTAAHLHREEDLILELKTELELPNAKSEQEIILKYGNEKLEAEVKSDMSAEIRRMLFLLDVDNVLNQDIGQSGMTVGTFLSKSVEEVNTLIEKYFGDIPLLQDIRLPAFPELSVPETLYLKTEADAKYHFGQHYYTFAIPLPLGGKSSGDLNFPAALTTPHLAVPQLGLEVASIDIPVPEVFVPEQVSVSVPVLGKAEVSAKVESNFYNLQADISAGRDPVDHPSYSAKVEVTGTCPAEILSLKVDGSALLAGTPGDSLKAELKTHVNHKFIDVSITVEEVATIDDKFNLKSNSKIEATSPLGVQVSLEYNGDGGLNTEGIAGNGNLEASLKAGPVYGAATISQTVEVFPFKPEAKIDSSLKLDSNLVKAQNTFAVAFANGELTATSNTAALGNTLVHLAEVTFKDSKLNMKSDAKAETSNLKVQNVAEASAGVGAVVIKIETNADHAEDRIHSFVSATLDVNGLAVNSDADVKLGENTATHKASLTLNKDGLATNGATSLQSPLNLENTFIASLDTSKAAVNVDIKGEIADMKTAHSLSVSGTPSSIAANINGELFIIEGTAYTHSVVLDVHDYTASLNINNDLKVLHANLVNHAELKVVPYHGDLTGSLKVAYGEEELKHTYEVKYADFVANVKGSTTGKLLGSHLSQNTEVEVAGLTMRANNDARFNSQPFRFDTTTRATAVPFRFNIDSIANADGDLTLYGKHSAQVYSKFLMKAEPLAFAHSHECRLSTSQALDNGLSIETGLDTKIDTLLTPSEQKASLIVKSKVNDHAINEDLSIYNTAERLGLEMSGNIMTNLLNSVDSEIQEFAVSGFVKYDKNNDIHIIYLPLAESIVTIADDLRLIVVRVLESLQDYIRQGDLVNKLESLPQHFSDFVKELHIEETVSEVRQQLLSLMLTSEDLDGYLTGLRFTLETLLHNVSVRVSETVQLVRELIASGTLSETIVNRFNALDAEYDITSMLKAIIVAVEDLIKQIDLMKLKDSSLDLLYDLDAQYAIKAKLEEKVGELKQIISQLSFAQFVEDLKNLISSFDIEQLTDALAALIPSEQIDKIINTIKSLVTELDIVGKINAVYANVKAVVVQYELDKRIEAILEKVVELIQKFKIDETMQVVADTLKTIHIPVTETLEKIVNYLKATEIKQAIEHLNEYIDAFVQSLKAFDYNAFVEQANEKIAAYTSELNTLIASLEISQKVEAAREFVNYALSTLNGLLEELRSIKAAEVVKSLKDIIDTVALNDIRALLAKLPEVDLRGEIQHYLEIVSNLYSKIMDSIIETFGGVFNAVQKFIDDQAIVGELKQIIDGVASGLKTAEFEFPSIIVPFTDLTLPSFKVSLANLQDSLPTQIDLPEFTILGFHTVPAMTITYDELKQKVLQLIDMIVNFEITSLNVDAFFGELTMNYLPDLSAVSLPEITLPEISVPAIPKFSAEHIIDMPLELPEFKLPHIHPYLILPSFGKLYGEVKVNTPIYNMRTTAEFQNSTDSETTPQFTAFLNSKGSSAAIAGLDYNLDCTARVALPKRSRIIIAETLKFTQHSQLSVEHQASMTLYGLSAQASAKTVMKADSHPYTANLVNNAFFAMEGGMTTSVETTYNHKFNLPTTTFTNDVSFTQKTVARQDGASITLSLKNEGGAKFAIPDISEEVIHKSDIDYTMNLRSMRLTVTSDTDSSYLKVKESLNADVAVFSHLNFDYRGEVESPFIKNSLVTVSGKAHLGDLKVEIKANHDTELAGVLSGTLSNSLQAMIKPIEVVLDFQNKGNAKVSLEDAIAAKLHLQNDYSVTLNSNVQHVNTMALVKLNQYRLGYNFTVDNNQEETGIYASVDGEINLDFLTVPISIPEIEVPIIDFKTPAISDINLYEHTGLKHLLTSTDQTVDVDAKLVYKKSMFAPLLDLGLIYIPAIGSLVSEASFKSSIINLNVNAEVSAEDDVVLRIGAISASVFESLKAKLEGTSSLTTKRGVKVATALSLENAHVEGTHDSTFNLNDKEATLSSATVAKVNLPIFTAEANHQVKVEPLAYTFVDNGFKMVYTLNLPVINVAGSGDVEIITVFTYKNGVSIESLIKEQFDGTILGTGILKTSLNDVANLHVGLLDSLRTTEKTIGSAHVSYGDLKFEIECDINGDLNIQPFENVHASMNIGVNNEINVATLNTKGKHIAKGLCDVTPKSLNAEVEVDLAQPSVLGDLSYFEKFSVDMNGEKQKGAYSLKIVTPVYTTTAATEMEVSFPTCKGILKASATSPAVFLEYDLDGSFSLSTENEVVSHTVKAVLTHTDLTMDVQHAVELQNEGPSHTLSVDITSPTFTDVNIRYAGHLDSATTSISSPSSGFLGFQLEGKDSKLNARLYCRYASEPENDVDLLVFEAALTDNEMLHFHASANVEAPAVILSGLEERVPAITSSLHSFADKYEITSTLESLKNTLVNTVTETYNTAMSHAPDLSQLSILFRNVVVQYQKIVQAVLDAAIKFLRETQIELPGAEKATLPEIVHKITTNVGTVLEQLLQGITDNLSAYLTPVFDTVSSIQVTMPSGEVLTGSQILDQVKAVLNSVVDMVKNMESFDVILQKLGETLHEAVINAQGFTDNLSSDFLDGILVFVNGLYSNLVTLVREVTSQIDNVLNAQDIDNSIKFALESVKYYVTEMINYVAQLLPETGLIKLSNGRLEMELDIPTHQ</sequence>
<evidence type="ECO:0000259" key="8">
    <source>
        <dbReference type="PROSITE" id="PS51211"/>
    </source>
</evidence>
<keyword evidence="2" id="KW-0813">Transport</keyword>
<dbReference type="GO" id="GO:0005576">
    <property type="term" value="C:extracellular region"/>
    <property type="evidence" value="ECO:0007669"/>
    <property type="project" value="UniProtKB-SubCell"/>
</dbReference>
<evidence type="ECO:0000256" key="1">
    <source>
        <dbReference type="ARBA" id="ARBA00004613"/>
    </source>
</evidence>
<dbReference type="Gene3D" id="2.20.50.20">
    <property type="entry name" value="Lipovitellin. Chain A, domain 3"/>
    <property type="match status" value="1"/>
</dbReference>
<comment type="caution">
    <text evidence="9">The sequence shown here is derived from an EMBL/GenBank/DDBJ whole genome shotgun (WGS) entry which is preliminary data.</text>
</comment>
<dbReference type="PANTHER" id="PTHR13769">
    <property type="entry name" value="APOLIPOPROTEIN B"/>
    <property type="match status" value="1"/>
</dbReference>
<dbReference type="PROSITE" id="PS51211">
    <property type="entry name" value="VITELLOGENIN"/>
    <property type="match status" value="1"/>
</dbReference>
<organism evidence="9 10">
    <name type="scientific">Coilia grayii</name>
    <name type="common">Gray's grenadier anchovy</name>
    <dbReference type="NCBI Taxonomy" id="363190"/>
    <lineage>
        <taxon>Eukaryota</taxon>
        <taxon>Metazoa</taxon>
        <taxon>Chordata</taxon>
        <taxon>Craniata</taxon>
        <taxon>Vertebrata</taxon>
        <taxon>Euteleostomi</taxon>
        <taxon>Actinopterygii</taxon>
        <taxon>Neopterygii</taxon>
        <taxon>Teleostei</taxon>
        <taxon>Clupei</taxon>
        <taxon>Clupeiformes</taxon>
        <taxon>Clupeoidei</taxon>
        <taxon>Engraulidae</taxon>
        <taxon>Coilinae</taxon>
        <taxon>Coilia</taxon>
    </lineage>
</organism>
<dbReference type="SUPFAM" id="SSF48431">
    <property type="entry name" value="Lipovitellin-phosvitin complex, superhelical domain"/>
    <property type="match status" value="1"/>
</dbReference>
<dbReference type="Pfam" id="PF09172">
    <property type="entry name" value="Vit_open_b-sht"/>
    <property type="match status" value="1"/>
</dbReference>
<feature type="domain" description="Vitellogenin" evidence="8">
    <location>
        <begin position="1"/>
        <end position="562"/>
    </location>
</feature>
<dbReference type="SMART" id="SM01169">
    <property type="entry name" value="DUF1943"/>
    <property type="match status" value="1"/>
</dbReference>
<evidence type="ECO:0000256" key="3">
    <source>
        <dbReference type="ARBA" id="ARBA00022525"/>
    </source>
</evidence>
<dbReference type="EMBL" id="JBHFQA010000019">
    <property type="protein sequence ID" value="KAL2082439.1"/>
    <property type="molecule type" value="Genomic_DNA"/>
</dbReference>
<dbReference type="Gene3D" id="2.30.230.10">
    <property type="entry name" value="Lipovitellin, beta-sheet shell regions, chain A"/>
    <property type="match status" value="1"/>
</dbReference>
<dbReference type="InterPro" id="IPR015816">
    <property type="entry name" value="Vitellinogen_b-sht_N"/>
</dbReference>
<dbReference type="InterPro" id="IPR015817">
    <property type="entry name" value="Vitellinogen_open_b-sht_sub1"/>
</dbReference>
<evidence type="ECO:0000313" key="10">
    <source>
        <dbReference type="Proteomes" id="UP001591681"/>
    </source>
</evidence>
<evidence type="ECO:0000313" key="9">
    <source>
        <dbReference type="EMBL" id="KAL2082439.1"/>
    </source>
</evidence>
<dbReference type="SMART" id="SM00638">
    <property type="entry name" value="LPD_N"/>
    <property type="match status" value="1"/>
</dbReference>
<proteinExistence type="predicted"/>
<keyword evidence="5" id="KW-0445">Lipid transport</keyword>
<evidence type="ECO:0000256" key="4">
    <source>
        <dbReference type="ARBA" id="ARBA00022729"/>
    </source>
</evidence>
<dbReference type="Gene3D" id="1.25.10.20">
    <property type="entry name" value="Vitellinogen, superhelical"/>
    <property type="match status" value="1"/>
</dbReference>
<dbReference type="Proteomes" id="UP001591681">
    <property type="component" value="Unassembled WGS sequence"/>
</dbReference>
<comment type="subcellular location">
    <subcellularLocation>
        <location evidence="1">Secreted</location>
    </subcellularLocation>
</comment>
<dbReference type="GO" id="GO:0006869">
    <property type="term" value="P:lipid transport"/>
    <property type="evidence" value="ECO:0007669"/>
    <property type="project" value="UniProtKB-KW"/>
</dbReference>
<dbReference type="Pfam" id="PF01347">
    <property type="entry name" value="Vitellogenin_N"/>
    <property type="match status" value="1"/>
</dbReference>
<reference evidence="9 10" key="1">
    <citation type="submission" date="2024-09" db="EMBL/GenBank/DDBJ databases">
        <title>A chromosome-level genome assembly of Gray's grenadier anchovy, Coilia grayii.</title>
        <authorList>
            <person name="Fu Z."/>
        </authorList>
    </citation>
    <scope>NUCLEOTIDE SEQUENCE [LARGE SCALE GENOMIC DNA]</scope>
    <source>
        <strain evidence="9">G4</strain>
        <tissue evidence="9">Muscle</tissue>
    </source>
</reference>
<name>A0ABD1J5R8_9TELE</name>
<evidence type="ECO:0000256" key="7">
    <source>
        <dbReference type="PROSITE-ProRule" id="PRU00557"/>
    </source>
</evidence>
<dbReference type="InterPro" id="IPR052418">
    <property type="entry name" value="Apolipoprotein_B"/>
</dbReference>
<protein>
    <recommendedName>
        <fullName evidence="8">Vitellogenin domain-containing protein</fullName>
    </recommendedName>
</protein>
<dbReference type="InterPro" id="IPR011030">
    <property type="entry name" value="Lipovitellin_superhlx_dom"/>
</dbReference>
<dbReference type="InterPro" id="IPR001747">
    <property type="entry name" value="Vitellogenin_N"/>
</dbReference>
<dbReference type="Pfam" id="PF06448">
    <property type="entry name" value="DUF1081"/>
    <property type="match status" value="1"/>
</dbReference>
<keyword evidence="10" id="KW-1185">Reference proteome</keyword>
<dbReference type="InterPro" id="IPR015819">
    <property type="entry name" value="Lipid_transp_b-sht_shell"/>
</dbReference>
<gene>
    <name evidence="9" type="ORF">ACEWY4_022257</name>
</gene>
<keyword evidence="6" id="KW-0325">Glycoprotein</keyword>
<accession>A0ABD1J5R8</accession>
<dbReference type="InterPro" id="IPR009454">
    <property type="entry name" value="Lipid_transpt_open_b-sht"/>
</dbReference>
<dbReference type="Gene3D" id="2.20.80.10">
    <property type="entry name" value="Lipovitellin-phosvitin complex, chain A, domain 4"/>
    <property type="match status" value="1"/>
</dbReference>
<evidence type="ECO:0000256" key="2">
    <source>
        <dbReference type="ARBA" id="ARBA00022448"/>
    </source>
</evidence>
<keyword evidence="4" id="KW-0732">Signal</keyword>
<dbReference type="InterPro" id="IPR015255">
    <property type="entry name" value="Vitellinogen_open_b-sht"/>
</dbReference>
<evidence type="ECO:0000256" key="6">
    <source>
        <dbReference type="ARBA" id="ARBA00023180"/>
    </source>
</evidence>
<comment type="caution">
    <text evidence="7">Lacks conserved residue(s) required for the propagation of feature annotation.</text>
</comment>
<evidence type="ECO:0000256" key="5">
    <source>
        <dbReference type="ARBA" id="ARBA00023055"/>
    </source>
</evidence>
<dbReference type="PANTHER" id="PTHR13769:SF5">
    <property type="entry name" value="APOLIPOPROTEIN B-100-RELATED"/>
    <property type="match status" value="1"/>
</dbReference>
<keyword evidence="3" id="KW-0964">Secreted</keyword>